<keyword evidence="2" id="KW-1185">Reference proteome</keyword>
<comment type="caution">
    <text evidence="1">The sequence shown here is derived from an EMBL/GenBank/DDBJ whole genome shotgun (WGS) entry which is preliminary data.</text>
</comment>
<dbReference type="SUPFAM" id="SSF51004">
    <property type="entry name" value="C-terminal (heme d1) domain of cytochrome cd1-nitrite reductase"/>
    <property type="match status" value="1"/>
</dbReference>
<dbReference type="PANTHER" id="PTHR47197">
    <property type="entry name" value="PROTEIN NIRF"/>
    <property type="match status" value="1"/>
</dbReference>
<evidence type="ECO:0000313" key="2">
    <source>
        <dbReference type="Proteomes" id="UP000599109"/>
    </source>
</evidence>
<dbReference type="Pfam" id="PF02239">
    <property type="entry name" value="Cytochrom_D1"/>
    <property type="match status" value="1"/>
</dbReference>
<dbReference type="PANTHER" id="PTHR47197:SF3">
    <property type="entry name" value="DIHYDRO-HEME D1 DEHYDROGENASE"/>
    <property type="match status" value="1"/>
</dbReference>
<evidence type="ECO:0000313" key="1">
    <source>
        <dbReference type="EMBL" id="MBL0393010.1"/>
    </source>
</evidence>
<dbReference type="AlphaFoldDB" id="A0A936Z3M7"/>
<dbReference type="Proteomes" id="UP000599109">
    <property type="component" value="Unassembled WGS sequence"/>
</dbReference>
<reference evidence="1 2" key="1">
    <citation type="journal article" date="2017" name="Int. J. Syst. Evol. Microbiol.">
        <title>Ramlibacter monticola sp. nov., isolated from forest soil.</title>
        <authorList>
            <person name="Chaudhary D.K."/>
            <person name="Kim J."/>
        </authorList>
    </citation>
    <scope>NUCLEOTIDE SEQUENCE [LARGE SCALE GENOMIC DNA]</scope>
    <source>
        <strain evidence="1 2">KACC 19175</strain>
    </source>
</reference>
<organism evidence="1 2">
    <name type="scientific">Ramlibacter monticola</name>
    <dbReference type="NCBI Taxonomy" id="1926872"/>
    <lineage>
        <taxon>Bacteria</taxon>
        <taxon>Pseudomonadati</taxon>
        <taxon>Pseudomonadota</taxon>
        <taxon>Betaproteobacteria</taxon>
        <taxon>Burkholderiales</taxon>
        <taxon>Comamonadaceae</taxon>
        <taxon>Ramlibacter</taxon>
    </lineage>
</organism>
<dbReference type="EMBL" id="JAEQNE010000004">
    <property type="protein sequence ID" value="MBL0393010.1"/>
    <property type="molecule type" value="Genomic_DNA"/>
</dbReference>
<protein>
    <submittedName>
        <fullName evidence="1">YncE family protein</fullName>
    </submittedName>
</protein>
<sequence length="640" mass="68168">MLALVLRLGAAADAPATPADTDSDHRLARNGVVVQFSAQPVEKPGAGVMEGDIADVRFKISDEASGQPMRGVVPGAWMDMAFHIQGQAGSDQKSCKDKVALYLKGAVGMRPMLDLNSYFVVLMNNDASISVVDPLVTMAGVTSTFATTLLKRPGADWARHDNSRRLFVSMPKAGEVAVIETDNFKVTGNVAAGKDPMRVVLQPDQRYLWVGNNAAEAKDSGATAIDTASLKPAGFIATGAGHHEFAFTADSRYAFVSNRNDGTVSVIDVARRTKVKDIRTGTMPLALDYSALSRRLYVADGKEGVVTVIDTEKLAVASRVAAKPGLGPLKVTPDGRFALVVNTAENRVHVLDTASDTLVQEVPIKAQPYQITFSKTFAFVRALGSERVSMINLSTLGKGKTATVQSFAAGETAPNLAGNLVIADSVAAAANEGTVFVVNPADGTTYYYMEGMNSPSSNYRVYGSNPRAVTVVDRSLKEVEPGVYAGRVRIPVSGKYDVAFMLDSPKLLHCFAMDAKANPSIARTTDPLLVEFDERSRHVTAGGALALRFKLLDPATRQVKAGIKDARVMYFLAPGRGRSEAPVKEVGKGVYEVQMQLEQPGAYYVYVGVPSMELAYGKLPFFTLMAAPPATARSAAGGKG</sequence>
<dbReference type="Gene3D" id="2.130.10.10">
    <property type="entry name" value="YVTN repeat-like/Quinoprotein amine dehydrogenase"/>
    <property type="match status" value="3"/>
</dbReference>
<gene>
    <name evidence="1" type="ORF">JJ685_17865</name>
</gene>
<accession>A0A936Z3M7</accession>
<dbReference type="InterPro" id="IPR051200">
    <property type="entry name" value="Host-pathogen_enzymatic-act"/>
</dbReference>
<proteinExistence type="predicted"/>
<name>A0A936Z3M7_9BURK</name>
<dbReference type="InterPro" id="IPR011048">
    <property type="entry name" value="Haem_d1_sf"/>
</dbReference>
<dbReference type="InterPro" id="IPR015943">
    <property type="entry name" value="WD40/YVTN_repeat-like_dom_sf"/>
</dbReference>